<accession>A0A418WYW8</accession>
<gene>
    <name evidence="2" type="ORF">D3870_03900</name>
</gene>
<name>A0A418WYW8_9BURK</name>
<dbReference type="Proteomes" id="UP000285190">
    <property type="component" value="Unassembled WGS sequence"/>
</dbReference>
<dbReference type="EMBL" id="QYUN01000002">
    <property type="protein sequence ID" value="RJG05275.1"/>
    <property type="molecule type" value="Genomic_DNA"/>
</dbReference>
<evidence type="ECO:0000313" key="3">
    <source>
        <dbReference type="Proteomes" id="UP000285190"/>
    </source>
</evidence>
<reference evidence="2 3" key="1">
    <citation type="submission" date="2018-09" db="EMBL/GenBank/DDBJ databases">
        <authorList>
            <person name="Zhu H."/>
        </authorList>
    </citation>
    <scope>NUCLEOTIDE SEQUENCE [LARGE SCALE GENOMIC DNA]</scope>
    <source>
        <strain evidence="2 3">K2R10-39</strain>
    </source>
</reference>
<organism evidence="2 3">
    <name type="scientific">Noviherbaspirillum cavernae</name>
    <dbReference type="NCBI Taxonomy" id="2320862"/>
    <lineage>
        <taxon>Bacteria</taxon>
        <taxon>Pseudomonadati</taxon>
        <taxon>Pseudomonadota</taxon>
        <taxon>Betaproteobacteria</taxon>
        <taxon>Burkholderiales</taxon>
        <taxon>Oxalobacteraceae</taxon>
        <taxon>Noviherbaspirillum</taxon>
    </lineage>
</organism>
<comment type="caution">
    <text evidence="2">The sequence shown here is derived from an EMBL/GenBank/DDBJ whole genome shotgun (WGS) entry which is preliminary data.</text>
</comment>
<dbReference type="Pfam" id="PF03050">
    <property type="entry name" value="DDE_Tnp_IS66"/>
    <property type="match status" value="1"/>
</dbReference>
<feature type="domain" description="Transposase IS66 central" evidence="1">
    <location>
        <begin position="5"/>
        <end position="81"/>
    </location>
</feature>
<keyword evidence="3" id="KW-1185">Reference proteome</keyword>
<evidence type="ECO:0000313" key="2">
    <source>
        <dbReference type="EMBL" id="RJG05275.1"/>
    </source>
</evidence>
<sequence>MQKAEGRAKQALEFIGRLYQVEAIARGPLPAVQTRVGHTYSLRQQHSVPVLAAFKTWLDEQAGRVLPKSLLGEAVAYARNQ</sequence>
<evidence type="ECO:0000259" key="1">
    <source>
        <dbReference type="Pfam" id="PF03050"/>
    </source>
</evidence>
<dbReference type="InterPro" id="IPR004291">
    <property type="entry name" value="Transposase_IS66_central"/>
</dbReference>
<dbReference type="AlphaFoldDB" id="A0A418WYW8"/>
<protein>
    <recommendedName>
        <fullName evidence="1">Transposase IS66 central domain-containing protein</fullName>
    </recommendedName>
</protein>
<proteinExistence type="predicted"/>